<name>A0A5S9IK99_UABAM</name>
<dbReference type="OrthoDB" id="268285at2"/>
<dbReference type="PANTHER" id="PTHR30469:SF15">
    <property type="entry name" value="HLYD FAMILY OF SECRETION PROTEINS"/>
    <property type="match status" value="1"/>
</dbReference>
<dbReference type="Proteomes" id="UP000326354">
    <property type="component" value="Chromosome"/>
</dbReference>
<dbReference type="Gene3D" id="2.40.50.100">
    <property type="match status" value="1"/>
</dbReference>
<dbReference type="KEGG" id="uam:UABAM_01765"/>
<dbReference type="GO" id="GO:0015562">
    <property type="term" value="F:efflux transmembrane transporter activity"/>
    <property type="evidence" value="ECO:0007669"/>
    <property type="project" value="TreeGrafter"/>
</dbReference>
<dbReference type="SUPFAM" id="SSF111369">
    <property type="entry name" value="HlyD-like secretion proteins"/>
    <property type="match status" value="1"/>
</dbReference>
<dbReference type="NCBIfam" id="TIGR01730">
    <property type="entry name" value="RND_mfp"/>
    <property type="match status" value="1"/>
</dbReference>
<keyword evidence="2" id="KW-0175">Coiled coil</keyword>
<dbReference type="GO" id="GO:1990281">
    <property type="term" value="C:efflux pump complex"/>
    <property type="evidence" value="ECO:0007669"/>
    <property type="project" value="TreeGrafter"/>
</dbReference>
<dbReference type="InterPro" id="IPR006143">
    <property type="entry name" value="RND_pump_MFP"/>
</dbReference>
<feature type="coiled-coil region" evidence="2">
    <location>
        <begin position="73"/>
        <end position="140"/>
    </location>
</feature>
<evidence type="ECO:0000313" key="6">
    <source>
        <dbReference type="Proteomes" id="UP000326354"/>
    </source>
</evidence>
<keyword evidence="3" id="KW-0732">Signal</keyword>
<evidence type="ECO:0000259" key="4">
    <source>
        <dbReference type="Pfam" id="PF25984"/>
    </source>
</evidence>
<proteinExistence type="inferred from homology"/>
<keyword evidence="6" id="KW-1185">Reference proteome</keyword>
<dbReference type="RefSeq" id="WP_151967612.1">
    <property type="nucleotide sequence ID" value="NZ_AP019860.1"/>
</dbReference>
<dbReference type="Pfam" id="PF25984">
    <property type="entry name" value="BSH_YknX"/>
    <property type="match status" value="1"/>
</dbReference>
<gene>
    <name evidence="5" type="ORF">UABAM_01765</name>
</gene>
<feature type="domain" description="YknX-like barrel-sandwich hybrid" evidence="4">
    <location>
        <begin position="36"/>
        <end position="180"/>
    </location>
</feature>
<evidence type="ECO:0000256" key="2">
    <source>
        <dbReference type="SAM" id="Coils"/>
    </source>
</evidence>
<evidence type="ECO:0000256" key="3">
    <source>
        <dbReference type="SAM" id="SignalP"/>
    </source>
</evidence>
<dbReference type="Gene3D" id="2.40.30.170">
    <property type="match status" value="1"/>
</dbReference>
<feature type="signal peptide" evidence="3">
    <location>
        <begin position="1"/>
        <end position="15"/>
    </location>
</feature>
<comment type="similarity">
    <text evidence="1">Belongs to the membrane fusion protein (MFP) (TC 8.A.1) family.</text>
</comment>
<dbReference type="Gene3D" id="1.10.287.470">
    <property type="entry name" value="Helix hairpin bin"/>
    <property type="match status" value="1"/>
</dbReference>
<dbReference type="InterPro" id="IPR058639">
    <property type="entry name" value="BSH_YknX-like"/>
</dbReference>
<protein>
    <submittedName>
        <fullName evidence="5">Hemolysin D</fullName>
    </submittedName>
</protein>
<dbReference type="AlphaFoldDB" id="A0A5S9IK99"/>
<dbReference type="PANTHER" id="PTHR30469">
    <property type="entry name" value="MULTIDRUG RESISTANCE PROTEIN MDTA"/>
    <property type="match status" value="1"/>
</dbReference>
<sequence length="261" mass="29396">MRILILFLLCLPALAQDIIGTSQPFLEIEMVPLQPGTIRAIEVREGDYIKKGQVVASLNSNFLRPALDIAKMKASAQGEIIAAKSQLDLAKNKLQRLQELQRSNHARSSEFDKIKAEVSLAEANLRIMQEKKRIAELEVRQIEFQISQHRVISPIDGVVRKIIKKVGESISGTQPLIKIAQLHKINVESFPLFEQTRSLRIGDSIKVFFLQTKQQAAARVTFIDPVVDFASNTVRIVAVVDNKDRKYRSGLKCTLQFPRSN</sequence>
<accession>A0A5S9IK99</accession>
<organism evidence="5 6">
    <name type="scientific">Uabimicrobium amorphum</name>
    <dbReference type="NCBI Taxonomy" id="2596890"/>
    <lineage>
        <taxon>Bacteria</taxon>
        <taxon>Pseudomonadati</taxon>
        <taxon>Planctomycetota</taxon>
        <taxon>Candidatus Uabimicrobiia</taxon>
        <taxon>Candidatus Uabimicrobiales</taxon>
        <taxon>Candidatus Uabimicrobiaceae</taxon>
        <taxon>Candidatus Uabimicrobium</taxon>
    </lineage>
</organism>
<evidence type="ECO:0000313" key="5">
    <source>
        <dbReference type="EMBL" id="BBM83413.1"/>
    </source>
</evidence>
<dbReference type="EMBL" id="AP019860">
    <property type="protein sequence ID" value="BBM83413.1"/>
    <property type="molecule type" value="Genomic_DNA"/>
</dbReference>
<evidence type="ECO:0000256" key="1">
    <source>
        <dbReference type="ARBA" id="ARBA00009477"/>
    </source>
</evidence>
<reference evidence="5 6" key="1">
    <citation type="submission" date="2019-08" db="EMBL/GenBank/DDBJ databases">
        <title>Complete genome sequence of Candidatus Uab amorphum.</title>
        <authorList>
            <person name="Shiratori T."/>
            <person name="Suzuki S."/>
            <person name="Kakizawa Y."/>
            <person name="Ishida K."/>
        </authorList>
    </citation>
    <scope>NUCLEOTIDE SEQUENCE [LARGE SCALE GENOMIC DNA]</scope>
    <source>
        <strain evidence="5 6">SRT547</strain>
    </source>
</reference>
<feature type="chain" id="PRO_5025032995" evidence="3">
    <location>
        <begin position="16"/>
        <end position="261"/>
    </location>
</feature>